<protein>
    <submittedName>
        <fullName evidence="1">Uncharacterized protein</fullName>
    </submittedName>
</protein>
<sequence>MHLKLLWPLDGGREAEIGGRNSQKLRYYVTAPPKDSGLTRTLPMTYISFSTCSSHLGRELLSHVRLKT</sequence>
<organism evidence="1 2">
    <name type="scientific">Xyrichtys novacula</name>
    <name type="common">Pearly razorfish</name>
    <name type="synonym">Hemipteronotus novacula</name>
    <dbReference type="NCBI Taxonomy" id="13765"/>
    <lineage>
        <taxon>Eukaryota</taxon>
        <taxon>Metazoa</taxon>
        <taxon>Chordata</taxon>
        <taxon>Craniata</taxon>
        <taxon>Vertebrata</taxon>
        <taxon>Euteleostomi</taxon>
        <taxon>Actinopterygii</taxon>
        <taxon>Neopterygii</taxon>
        <taxon>Teleostei</taxon>
        <taxon>Neoteleostei</taxon>
        <taxon>Acanthomorphata</taxon>
        <taxon>Eupercaria</taxon>
        <taxon>Labriformes</taxon>
        <taxon>Labridae</taxon>
        <taxon>Xyrichtys</taxon>
    </lineage>
</organism>
<evidence type="ECO:0000313" key="1">
    <source>
        <dbReference type="EMBL" id="CAJ1067979.1"/>
    </source>
</evidence>
<dbReference type="AlphaFoldDB" id="A0AAV1G4P0"/>
<reference evidence="1" key="1">
    <citation type="submission" date="2023-08" db="EMBL/GenBank/DDBJ databases">
        <authorList>
            <person name="Alioto T."/>
            <person name="Alioto T."/>
            <person name="Gomez Garrido J."/>
        </authorList>
    </citation>
    <scope>NUCLEOTIDE SEQUENCE</scope>
</reference>
<accession>A0AAV1G4P0</accession>
<dbReference type="Proteomes" id="UP001178508">
    <property type="component" value="Chromosome 12"/>
</dbReference>
<evidence type="ECO:0000313" key="2">
    <source>
        <dbReference type="Proteomes" id="UP001178508"/>
    </source>
</evidence>
<gene>
    <name evidence="1" type="ORF">XNOV1_A029008</name>
</gene>
<name>A0AAV1G4P0_XYRNO</name>
<keyword evidence="2" id="KW-1185">Reference proteome</keyword>
<proteinExistence type="predicted"/>
<dbReference type="EMBL" id="OY660875">
    <property type="protein sequence ID" value="CAJ1067979.1"/>
    <property type="molecule type" value="Genomic_DNA"/>
</dbReference>